<feature type="transmembrane region" description="Helical" evidence="2">
    <location>
        <begin position="151"/>
        <end position="175"/>
    </location>
</feature>
<dbReference type="STRING" id="71717.A0A4Y7TM74"/>
<dbReference type="PANTHER" id="PTHR37402">
    <property type="entry name" value="GRAM DOMAIN-CONTAINING PROTEIN 4"/>
    <property type="match status" value="1"/>
</dbReference>
<dbReference type="EMBL" id="QPFP01000008">
    <property type="protein sequence ID" value="TEB35061.1"/>
    <property type="molecule type" value="Genomic_DNA"/>
</dbReference>
<dbReference type="PANTHER" id="PTHR37402:SF1">
    <property type="entry name" value="GRAM DOMAIN-CONTAINING PROTEIN 4"/>
    <property type="match status" value="1"/>
</dbReference>
<dbReference type="OrthoDB" id="1708389at2759"/>
<dbReference type="AlphaFoldDB" id="A0A4Y7TM74"/>
<dbReference type="Proteomes" id="UP000298030">
    <property type="component" value="Unassembled WGS sequence"/>
</dbReference>
<accession>A0A4Y7TM74</accession>
<evidence type="ECO:0000256" key="1">
    <source>
        <dbReference type="SAM" id="MobiDB-lite"/>
    </source>
</evidence>
<keyword evidence="2" id="KW-0812">Transmembrane</keyword>
<keyword evidence="2" id="KW-0472">Membrane</keyword>
<feature type="compositionally biased region" description="Low complexity" evidence="1">
    <location>
        <begin position="414"/>
        <end position="428"/>
    </location>
</feature>
<proteinExistence type="predicted"/>
<sequence length="581" mass="64502">MDSPNNGSPANELLELTEAQLREQYENAEIERFLHIFSTYVTEIKSSDVPELSRNPLSTAQPADLTTNLSESVANASYDTTQQSFSASIAKHYVAPYLPAQQCEIPPFTFARFRLTLNRLYIIAQVQWPHLKSVVELALWTDYTKSLTGCLVYWFLWWLNLLLPAVLFSILVSLLKRGIFPYPSLADLKEHNQRISQADEFSDRISDRISPSSTLDIKELWRLYRLANAGWKKKFKTHKPSASVSSVGSNASARASRASLNIDSDGAESLLDVPDDPTIIDDAETTKEALELRRYALFLLTEVADFYERTRNIAIWRNPIVTRRYTMALFGLLLLTTFIPTRYLAKGAWFSLGFLYWHVVPVLSSLSPSDKKRLPPLLGDAPTDAEYAMKLISERVAKGQDVQALFGKKHSGKKGAPGTPGASPSSSKAPERPWSPPRGQSKLKGIGKMIGNEGYKMAKEAMKSPSLASHPLFAGAMAIVAPDADSNLHSFPGQRGSHPGVITLTGKRLNFTSFVSPQSKVDIDVGSITGVRKNGLLKGLQVSYLDPETSAATEEKFLWISGRDELFARLVGFGKKKWQNV</sequence>
<evidence type="ECO:0000256" key="2">
    <source>
        <dbReference type="SAM" id="Phobius"/>
    </source>
</evidence>
<organism evidence="3 4">
    <name type="scientific">Coprinellus micaceus</name>
    <name type="common">Glistening ink-cap mushroom</name>
    <name type="synonym">Coprinus micaceus</name>
    <dbReference type="NCBI Taxonomy" id="71717"/>
    <lineage>
        <taxon>Eukaryota</taxon>
        <taxon>Fungi</taxon>
        <taxon>Dikarya</taxon>
        <taxon>Basidiomycota</taxon>
        <taxon>Agaricomycotina</taxon>
        <taxon>Agaricomycetes</taxon>
        <taxon>Agaricomycetidae</taxon>
        <taxon>Agaricales</taxon>
        <taxon>Agaricineae</taxon>
        <taxon>Psathyrellaceae</taxon>
        <taxon>Coprinellus</taxon>
    </lineage>
</organism>
<dbReference type="InterPro" id="IPR037847">
    <property type="entry name" value="GRAMDC4"/>
</dbReference>
<keyword evidence="2" id="KW-1133">Transmembrane helix</keyword>
<keyword evidence="4" id="KW-1185">Reference proteome</keyword>
<evidence type="ECO:0000313" key="3">
    <source>
        <dbReference type="EMBL" id="TEB35061.1"/>
    </source>
</evidence>
<protein>
    <submittedName>
        <fullName evidence="3">Uncharacterized protein</fullName>
    </submittedName>
</protein>
<dbReference type="GO" id="GO:0006915">
    <property type="term" value="P:apoptotic process"/>
    <property type="evidence" value="ECO:0007669"/>
    <property type="project" value="InterPro"/>
</dbReference>
<name>A0A4Y7TM74_COPMI</name>
<comment type="caution">
    <text evidence="3">The sequence shown here is derived from an EMBL/GenBank/DDBJ whole genome shotgun (WGS) entry which is preliminary data.</text>
</comment>
<feature type="region of interest" description="Disordered" evidence="1">
    <location>
        <begin position="408"/>
        <end position="446"/>
    </location>
</feature>
<evidence type="ECO:0000313" key="4">
    <source>
        <dbReference type="Proteomes" id="UP000298030"/>
    </source>
</evidence>
<feature type="transmembrane region" description="Helical" evidence="2">
    <location>
        <begin position="325"/>
        <end position="343"/>
    </location>
</feature>
<reference evidence="3 4" key="1">
    <citation type="journal article" date="2019" name="Nat. Ecol. Evol.">
        <title>Megaphylogeny resolves global patterns of mushroom evolution.</title>
        <authorList>
            <person name="Varga T."/>
            <person name="Krizsan K."/>
            <person name="Foldi C."/>
            <person name="Dima B."/>
            <person name="Sanchez-Garcia M."/>
            <person name="Sanchez-Ramirez S."/>
            <person name="Szollosi G.J."/>
            <person name="Szarkandi J.G."/>
            <person name="Papp V."/>
            <person name="Albert L."/>
            <person name="Andreopoulos W."/>
            <person name="Angelini C."/>
            <person name="Antonin V."/>
            <person name="Barry K.W."/>
            <person name="Bougher N.L."/>
            <person name="Buchanan P."/>
            <person name="Buyck B."/>
            <person name="Bense V."/>
            <person name="Catcheside P."/>
            <person name="Chovatia M."/>
            <person name="Cooper J."/>
            <person name="Damon W."/>
            <person name="Desjardin D."/>
            <person name="Finy P."/>
            <person name="Geml J."/>
            <person name="Haridas S."/>
            <person name="Hughes K."/>
            <person name="Justo A."/>
            <person name="Karasinski D."/>
            <person name="Kautmanova I."/>
            <person name="Kiss B."/>
            <person name="Kocsube S."/>
            <person name="Kotiranta H."/>
            <person name="LaButti K.M."/>
            <person name="Lechner B.E."/>
            <person name="Liimatainen K."/>
            <person name="Lipzen A."/>
            <person name="Lukacs Z."/>
            <person name="Mihaltcheva S."/>
            <person name="Morgado L.N."/>
            <person name="Niskanen T."/>
            <person name="Noordeloos M.E."/>
            <person name="Ohm R.A."/>
            <person name="Ortiz-Santana B."/>
            <person name="Ovrebo C."/>
            <person name="Racz N."/>
            <person name="Riley R."/>
            <person name="Savchenko A."/>
            <person name="Shiryaev A."/>
            <person name="Soop K."/>
            <person name="Spirin V."/>
            <person name="Szebenyi C."/>
            <person name="Tomsovsky M."/>
            <person name="Tulloss R.E."/>
            <person name="Uehling J."/>
            <person name="Grigoriev I.V."/>
            <person name="Vagvolgyi C."/>
            <person name="Papp T."/>
            <person name="Martin F.M."/>
            <person name="Miettinen O."/>
            <person name="Hibbett D.S."/>
            <person name="Nagy L.G."/>
        </authorList>
    </citation>
    <scope>NUCLEOTIDE SEQUENCE [LARGE SCALE GENOMIC DNA]</scope>
    <source>
        <strain evidence="3 4">FP101781</strain>
    </source>
</reference>
<gene>
    <name evidence="3" type="ORF">FA13DRAFT_1788656</name>
</gene>